<evidence type="ECO:0000313" key="2">
    <source>
        <dbReference type="Proteomes" id="UP000583556"/>
    </source>
</evidence>
<dbReference type="EMBL" id="JABBGM010000014">
    <property type="protein sequence ID" value="NML95912.1"/>
    <property type="molecule type" value="Genomic_DNA"/>
</dbReference>
<reference evidence="1 2" key="1">
    <citation type="submission" date="2020-04" db="EMBL/GenBank/DDBJ databases">
        <title>Novosphingobium sp. TW-4 isolated from soil.</title>
        <authorList>
            <person name="Dahal R.H."/>
            <person name="Chaudhary D.K."/>
        </authorList>
    </citation>
    <scope>NUCLEOTIDE SEQUENCE [LARGE SCALE GENOMIC DNA]</scope>
    <source>
        <strain evidence="1 2">TW-4</strain>
    </source>
</reference>
<keyword evidence="2" id="KW-1185">Reference proteome</keyword>
<accession>A0A7Y0BST7</accession>
<protein>
    <submittedName>
        <fullName evidence="1">Uncharacterized protein</fullName>
    </submittedName>
</protein>
<dbReference type="Proteomes" id="UP000583556">
    <property type="component" value="Unassembled WGS sequence"/>
</dbReference>
<organism evidence="1 2">
    <name type="scientific">Novosphingobium olei</name>
    <dbReference type="NCBI Taxonomy" id="2728851"/>
    <lineage>
        <taxon>Bacteria</taxon>
        <taxon>Pseudomonadati</taxon>
        <taxon>Pseudomonadota</taxon>
        <taxon>Alphaproteobacteria</taxon>
        <taxon>Sphingomonadales</taxon>
        <taxon>Sphingomonadaceae</taxon>
        <taxon>Novosphingobium</taxon>
    </lineage>
</organism>
<dbReference type="AlphaFoldDB" id="A0A7Y0BST7"/>
<proteinExistence type="predicted"/>
<gene>
    <name evidence="1" type="ORF">HHL27_19740</name>
</gene>
<comment type="caution">
    <text evidence="1">The sequence shown here is derived from an EMBL/GenBank/DDBJ whole genome shotgun (WGS) entry which is preliminary data.</text>
</comment>
<dbReference type="RefSeq" id="WP_169495116.1">
    <property type="nucleotide sequence ID" value="NZ_JABBGM010000014.1"/>
</dbReference>
<sequence>MRASNDSDSTDATGRIGLSEGLCAVIAAEISRQGLSTRRLVEAGVIRRRQGFLARLEAALLVSSEVEALVRHLQIDTVRVAIAVEVFRDPDFYFDVLCLNLANVCRALEGAVRRHGDALDCAFEPMRPALCASVADRICQALAIHHARIEEARSASL</sequence>
<name>A0A7Y0BST7_9SPHN</name>
<evidence type="ECO:0000313" key="1">
    <source>
        <dbReference type="EMBL" id="NML95912.1"/>
    </source>
</evidence>